<name>A0AC34F5J2_9BILA</name>
<evidence type="ECO:0000313" key="2">
    <source>
        <dbReference type="WBParaSite" id="ES5_v2.g12443.t1"/>
    </source>
</evidence>
<evidence type="ECO:0000313" key="1">
    <source>
        <dbReference type="Proteomes" id="UP000887579"/>
    </source>
</evidence>
<accession>A0AC34F5J2</accession>
<proteinExistence type="predicted"/>
<organism evidence="1 2">
    <name type="scientific">Panagrolaimus sp. ES5</name>
    <dbReference type="NCBI Taxonomy" id="591445"/>
    <lineage>
        <taxon>Eukaryota</taxon>
        <taxon>Metazoa</taxon>
        <taxon>Ecdysozoa</taxon>
        <taxon>Nematoda</taxon>
        <taxon>Chromadorea</taxon>
        <taxon>Rhabditida</taxon>
        <taxon>Tylenchina</taxon>
        <taxon>Panagrolaimomorpha</taxon>
        <taxon>Panagrolaimoidea</taxon>
        <taxon>Panagrolaimidae</taxon>
        <taxon>Panagrolaimus</taxon>
    </lineage>
</organism>
<reference evidence="2" key="1">
    <citation type="submission" date="2022-11" db="UniProtKB">
        <authorList>
            <consortium name="WormBaseParasite"/>
        </authorList>
    </citation>
    <scope>IDENTIFICATION</scope>
</reference>
<dbReference type="WBParaSite" id="ES5_v2.g12443.t1">
    <property type="protein sequence ID" value="ES5_v2.g12443.t1"/>
    <property type="gene ID" value="ES5_v2.g12443"/>
</dbReference>
<dbReference type="Proteomes" id="UP000887579">
    <property type="component" value="Unplaced"/>
</dbReference>
<sequence length="297" mass="34697">MKKEWFVKVIPLFFIAIGAIVYNFVVKDLIFPTETMEKEVSKVVSLPYDFDQYRTCLNDSYNENKKNYTNFIKTYRGCVENYIGNKTFDKFRMGRFGEDKVFLPLKSSFNQSKCIWLTVGIGGDDQVEKLFKEKYPECQIFGVEASPDQYANFSNYGTVIPYGVGVKSGNFTLTIRKNESYHDETVKVFAFPKLLDKFVKSRLVQYMTIDIEGFEFGILEALLPSKKLHKEGITFCQIDAELHFNKTKIQDILHKFDAQDSQYLPIWSQSFGEHEKVTWINIENKRCRKAFNINQFL</sequence>
<protein>
    <submittedName>
        <fullName evidence="2">Methyltransferase FkbM domain-containing protein</fullName>
    </submittedName>
</protein>